<sequence length="743" mass="80047">MRLSVASASAYVGDIEIRGAQQVVEFEARDRQSNRRRRHGQNPTQAVSPTAIDAIQCRTAIVVPCKDEPLSRILCVWAGIPASSLIISVSASAEHKYADERDALAQFCRDTGRNGISVHQRDRQLAKALAEVGMTALLDESGLVHEGKGEALVVGIALAATAPGPGAADEINPAAADTRTQQTCHGHNKNGERNGSIDGQEPNVRCGHGNKCGTINGNGQQCRGAYAARDSGTCRNKQPRGCAAKNGCRTSYYKYIGFIDADNFVSGSVSEYCKAFSAGFHLASAQDAMVRINWGSKPKVHDGQIVFKTSGRSSEVVNRHLNQLLHQLEMRGRCVFSGDACERVEGDGREMELHHICTANAGEHAMTLSLALKLRLANGYAIEPFHFLDIFERFAGEPKLHSPPCSPVPGLHSTISSASCSPVSTPTGTSPVSSSASGASVSAACRPLSPRDSVVAIDHTLPTHSSKMLTTAPKVQILQIRTMNPHFHDTGKGDAHIARMWAHGLSVIYHSPFTADFAEFRKGLWEAILAGKVRTDGGAKTDAFPPTPPRTNHASHSASPPSGLGASPETSGANFKPEGCRTYPAAADFDLVRLRDTLLRDSTLLWWSGELEEGQEDEHESEYDVQDAVVGCSAGYEPAHERLPQRVPRRDSGVDFGMDGTGQTRPTLTLAPEFDRDSAVDVGVDGHDQTPLTPDVYPDFDLHGHASHNGLDMMDIRELDQTSNDDNAATVRKHPSDTYWAFD</sequence>
<feature type="region of interest" description="Disordered" evidence="1">
    <location>
        <begin position="536"/>
        <end position="578"/>
    </location>
</feature>
<dbReference type="InterPro" id="IPR012812">
    <property type="entry name" value="Osmo_MPG_synth"/>
</dbReference>
<dbReference type="InterPro" id="IPR029044">
    <property type="entry name" value="Nucleotide-diphossugar_trans"/>
</dbReference>
<evidence type="ECO:0000256" key="1">
    <source>
        <dbReference type="SAM" id="MobiDB-lite"/>
    </source>
</evidence>
<proteinExistence type="predicted"/>
<comment type="caution">
    <text evidence="2">The sequence shown here is derived from an EMBL/GenBank/DDBJ whole genome shotgun (WGS) entry which is preliminary data.</text>
</comment>
<evidence type="ECO:0000313" key="2">
    <source>
        <dbReference type="EMBL" id="KAL1847674.1"/>
    </source>
</evidence>
<dbReference type="EMBL" id="JAWRVE010000236">
    <property type="protein sequence ID" value="KAL1847674.1"/>
    <property type="molecule type" value="Genomic_DNA"/>
</dbReference>
<organism evidence="2 3">
    <name type="scientific">Diaporthe australafricana</name>
    <dbReference type="NCBI Taxonomy" id="127596"/>
    <lineage>
        <taxon>Eukaryota</taxon>
        <taxon>Fungi</taxon>
        <taxon>Dikarya</taxon>
        <taxon>Ascomycota</taxon>
        <taxon>Pezizomycotina</taxon>
        <taxon>Sordariomycetes</taxon>
        <taxon>Sordariomycetidae</taxon>
        <taxon>Diaporthales</taxon>
        <taxon>Diaporthaceae</taxon>
        <taxon>Diaporthe</taxon>
    </lineage>
</organism>
<protein>
    <submittedName>
        <fullName evidence="2">Uncharacterized protein</fullName>
    </submittedName>
</protein>
<accession>A0ABR3VXM3</accession>
<name>A0ABR3VXM3_9PEZI</name>
<keyword evidence="3" id="KW-1185">Reference proteome</keyword>
<feature type="compositionally biased region" description="Low complexity" evidence="1">
    <location>
        <begin position="554"/>
        <end position="568"/>
    </location>
</feature>
<feature type="region of interest" description="Disordered" evidence="1">
    <location>
        <begin position="416"/>
        <end position="438"/>
    </location>
</feature>
<gene>
    <name evidence="2" type="ORF">Daus18300_013880</name>
</gene>
<dbReference type="Pfam" id="PF09488">
    <property type="entry name" value="Osmo_MPGsynth"/>
    <property type="match status" value="2"/>
</dbReference>
<evidence type="ECO:0000313" key="3">
    <source>
        <dbReference type="Proteomes" id="UP001583177"/>
    </source>
</evidence>
<reference evidence="2 3" key="1">
    <citation type="journal article" date="2024" name="IMA Fungus">
        <title>IMA Genome - F19 : A genome assembly and annotation guide to empower mycologists, including annotated draft genome sequences of Ceratocystis pirilliformis, Diaporthe australafricana, Fusarium ophioides, Paecilomyces lecythidis, and Sporothrix stenoceras.</title>
        <authorList>
            <person name="Aylward J."/>
            <person name="Wilson A.M."/>
            <person name="Visagie C.M."/>
            <person name="Spraker J."/>
            <person name="Barnes I."/>
            <person name="Buitendag C."/>
            <person name="Ceriani C."/>
            <person name="Del Mar Angel L."/>
            <person name="du Plessis D."/>
            <person name="Fuchs T."/>
            <person name="Gasser K."/>
            <person name="Kramer D."/>
            <person name="Li W."/>
            <person name="Munsamy K."/>
            <person name="Piso A."/>
            <person name="Price J.L."/>
            <person name="Sonnekus B."/>
            <person name="Thomas C."/>
            <person name="van der Nest A."/>
            <person name="van Dijk A."/>
            <person name="van Heerden A."/>
            <person name="van Vuuren N."/>
            <person name="Yilmaz N."/>
            <person name="Duong T.A."/>
            <person name="van der Merwe N.A."/>
            <person name="Wingfield M.J."/>
            <person name="Wingfield B.D."/>
        </authorList>
    </citation>
    <scope>NUCLEOTIDE SEQUENCE [LARGE SCALE GENOMIC DNA]</scope>
    <source>
        <strain evidence="2 3">CMW 18300</strain>
    </source>
</reference>
<dbReference type="Gene3D" id="3.90.550.10">
    <property type="entry name" value="Spore Coat Polysaccharide Biosynthesis Protein SpsA, Chain A"/>
    <property type="match status" value="3"/>
</dbReference>
<feature type="region of interest" description="Disordered" evidence="1">
    <location>
        <begin position="28"/>
        <end position="47"/>
    </location>
</feature>
<feature type="compositionally biased region" description="Low complexity" evidence="1">
    <location>
        <begin position="419"/>
        <end position="438"/>
    </location>
</feature>
<dbReference type="Proteomes" id="UP001583177">
    <property type="component" value="Unassembled WGS sequence"/>
</dbReference>